<dbReference type="InterPro" id="IPR005467">
    <property type="entry name" value="His_kinase_dom"/>
</dbReference>
<dbReference type="Gene3D" id="1.10.287.130">
    <property type="match status" value="1"/>
</dbReference>
<keyword evidence="8" id="KW-0418">Kinase</keyword>
<feature type="modified residue" description="4-aspartylphosphate" evidence="12">
    <location>
        <position position="736"/>
    </location>
</feature>
<dbReference type="PRINTS" id="PR00344">
    <property type="entry name" value="BCTRLSENSOR"/>
</dbReference>
<dbReference type="SUPFAM" id="SSF47384">
    <property type="entry name" value="Homodimeric domain of signal transducing histidine kinase"/>
    <property type="match status" value="1"/>
</dbReference>
<dbReference type="InterPro" id="IPR004358">
    <property type="entry name" value="Sig_transdc_His_kin-like_C"/>
</dbReference>
<dbReference type="InterPro" id="IPR010559">
    <property type="entry name" value="Sig_transdc_His_kin_internal"/>
</dbReference>
<keyword evidence="7" id="KW-0547">Nucleotide-binding</keyword>
<feature type="transmembrane region" description="Helical" evidence="13">
    <location>
        <begin position="235"/>
        <end position="253"/>
    </location>
</feature>
<dbReference type="SMART" id="SM00448">
    <property type="entry name" value="REC"/>
    <property type="match status" value="1"/>
</dbReference>
<keyword evidence="17" id="KW-1185">Reference proteome</keyword>
<keyword evidence="13" id="KW-1133">Transmembrane helix</keyword>
<evidence type="ECO:0000256" key="11">
    <source>
        <dbReference type="ARBA" id="ARBA00023136"/>
    </source>
</evidence>
<sequence length="1010" mass="112805">MHRLPALITVILVYIGLFLIFLSWSHFSVSASPAAARGTLDLEHWNFEKNGAVQLNGEWSFYPNQILSPRAIQAGKGKDKILVTVPDNAQSVKGGKLFNLSSGTYRLLIRSNRDQQIFGIQTAIIYSSNRMYMNGQLIGHSGAPSEKKDQQTSLKPYTSYFPIHRGYNELIIQVSRASRITGWGIAKPLVLGTEQQISRSHDLTLLNDLMMIVAFCIMGLYFLGYFMQRRKDLQLLFFSIICLLFSVIISWISPGRVIYLLVPGLSYGTLAILETTTTLFIGIALLLFLLYSYPDLISKKAAAGGIVLSLVTLTMDLTPLDFLTSTELILHSFLAVGILTYATYIFVLAIIKRTEGSIYLMIATLSMSVYVIITTISAYSSKTLFSLYSFSSILFLLMLSLLMSQRFSNAFNRSESLAQELIRMDKLKDEFIAKTSHEFRTPLNGIINICQTLLSRKNKRTISEEKEKIELVTHMSYRLSDLVNDILDLSKIKQGMLTVRPVPIDVRSSIEVALAFFKPQAEKKNLAIINCIPKDLPPVLADENRFRQIVNNLLDNAIKYTYRGQITVSAAEKEEQVQISVADTGIGIPEAARRTVFDAFQQVEMNASEGAGLGLSIVKQLVELQNGKIGFESEVGKGSVFHVALPVAKSHTDLVDHLKEPVETSATKQSKVSLATPYFSKKQNAPTILIVDDHIENLEILIDMLEAVPYNVIAVKNGKEALDIVAHSELDLMILDLMMPGMTGLQVCSKVRERFSLIDLPILIITAAIFGSDKYQAFRVGANDILQKPYNYSEFAARIKGLIFMKKSASQAKTMEVAFLQSQIRPHFLYNVLNSIIALSYEDVEKSREMTAQFAAYLRGSFDFQNTSTLSSFKRELSLVQSYLAIEQMRFSGRVRADYDIEENLDFTLPPLMIQPLVENAVRHGIGKKKKGGRVKLAARQENGCSVISIADDGVGMTEDQIRDVLTPNHPQSVGLKNINQRLKHYYGTELQIKSVPGEGTTVSMRIPQI</sequence>
<keyword evidence="4" id="KW-1003">Cell membrane</keyword>
<evidence type="ECO:0000259" key="14">
    <source>
        <dbReference type="PROSITE" id="PS50109"/>
    </source>
</evidence>
<evidence type="ECO:0000256" key="13">
    <source>
        <dbReference type="SAM" id="Phobius"/>
    </source>
</evidence>
<evidence type="ECO:0000256" key="3">
    <source>
        <dbReference type="ARBA" id="ARBA00012438"/>
    </source>
</evidence>
<keyword evidence="10" id="KW-0902">Two-component regulatory system</keyword>
<dbReference type="RefSeq" id="WP_188802180.1">
    <property type="nucleotide sequence ID" value="NZ_BMOK01000004.1"/>
</dbReference>
<dbReference type="Pfam" id="PF00512">
    <property type="entry name" value="HisKA"/>
    <property type="match status" value="1"/>
</dbReference>
<feature type="domain" description="Response regulatory" evidence="15">
    <location>
        <begin position="687"/>
        <end position="803"/>
    </location>
</feature>
<evidence type="ECO:0000256" key="6">
    <source>
        <dbReference type="ARBA" id="ARBA00022679"/>
    </source>
</evidence>
<evidence type="ECO:0000256" key="2">
    <source>
        <dbReference type="ARBA" id="ARBA00004236"/>
    </source>
</evidence>
<protein>
    <recommendedName>
        <fullName evidence="3">histidine kinase</fullName>
        <ecNumber evidence="3">2.7.13.3</ecNumber>
    </recommendedName>
</protein>
<evidence type="ECO:0000256" key="7">
    <source>
        <dbReference type="ARBA" id="ARBA00022741"/>
    </source>
</evidence>
<dbReference type="SUPFAM" id="SSF52172">
    <property type="entry name" value="CheY-like"/>
    <property type="match status" value="1"/>
</dbReference>
<evidence type="ECO:0000256" key="8">
    <source>
        <dbReference type="ARBA" id="ARBA00022777"/>
    </source>
</evidence>
<evidence type="ECO:0000259" key="15">
    <source>
        <dbReference type="PROSITE" id="PS50110"/>
    </source>
</evidence>
<feature type="transmembrane region" description="Helical" evidence="13">
    <location>
        <begin position="385"/>
        <end position="403"/>
    </location>
</feature>
<dbReference type="PANTHER" id="PTHR43547:SF2">
    <property type="entry name" value="HYBRID SIGNAL TRANSDUCTION HISTIDINE KINASE C"/>
    <property type="match status" value="1"/>
</dbReference>
<feature type="transmembrane region" description="Helical" evidence="13">
    <location>
        <begin position="265"/>
        <end position="290"/>
    </location>
</feature>
<evidence type="ECO:0000256" key="4">
    <source>
        <dbReference type="ARBA" id="ARBA00022475"/>
    </source>
</evidence>
<dbReference type="InterPro" id="IPR036097">
    <property type="entry name" value="HisK_dim/P_sf"/>
</dbReference>
<dbReference type="Gene3D" id="3.40.50.2300">
    <property type="match status" value="1"/>
</dbReference>
<dbReference type="CDD" id="cd00082">
    <property type="entry name" value="HisKA"/>
    <property type="match status" value="1"/>
</dbReference>
<keyword evidence="5 12" id="KW-0597">Phosphoprotein</keyword>
<dbReference type="InterPro" id="IPR003594">
    <property type="entry name" value="HATPase_dom"/>
</dbReference>
<dbReference type="Pfam" id="PF02518">
    <property type="entry name" value="HATPase_c"/>
    <property type="match status" value="2"/>
</dbReference>
<dbReference type="SMART" id="SM00388">
    <property type="entry name" value="HisKA"/>
    <property type="match status" value="1"/>
</dbReference>
<keyword evidence="13" id="KW-0812">Transmembrane</keyword>
<dbReference type="GO" id="GO:0005524">
    <property type="term" value="F:ATP binding"/>
    <property type="evidence" value="ECO:0007669"/>
    <property type="project" value="UniProtKB-KW"/>
</dbReference>
<keyword evidence="9" id="KW-0067">ATP-binding</keyword>
<accession>A0A917S1W3</accession>
<dbReference type="Pfam" id="PF00072">
    <property type="entry name" value="Response_reg"/>
    <property type="match status" value="1"/>
</dbReference>
<dbReference type="PROSITE" id="PS50109">
    <property type="entry name" value="HIS_KIN"/>
    <property type="match status" value="2"/>
</dbReference>
<evidence type="ECO:0000256" key="5">
    <source>
        <dbReference type="ARBA" id="ARBA00022553"/>
    </source>
</evidence>
<comment type="caution">
    <text evidence="16">The sequence shown here is derived from an EMBL/GenBank/DDBJ whole genome shotgun (WGS) entry which is preliminary data.</text>
</comment>
<dbReference type="CDD" id="cd16922">
    <property type="entry name" value="HATPase_EvgS-ArcB-TorS-like"/>
    <property type="match status" value="1"/>
</dbReference>
<keyword evidence="6" id="KW-0808">Transferase</keyword>
<dbReference type="SMART" id="SM00387">
    <property type="entry name" value="HATPase_c"/>
    <property type="match status" value="2"/>
</dbReference>
<evidence type="ECO:0000256" key="1">
    <source>
        <dbReference type="ARBA" id="ARBA00000085"/>
    </source>
</evidence>
<gene>
    <name evidence="16" type="ORF">GCM10007968_11970</name>
</gene>
<feature type="domain" description="Histidine kinase" evidence="14">
    <location>
        <begin position="913"/>
        <end position="1010"/>
    </location>
</feature>
<evidence type="ECO:0000313" key="16">
    <source>
        <dbReference type="EMBL" id="GGL49431.1"/>
    </source>
</evidence>
<proteinExistence type="predicted"/>
<dbReference type="Proteomes" id="UP000654670">
    <property type="component" value="Unassembled WGS sequence"/>
</dbReference>
<organism evidence="16 17">
    <name type="scientific">Sporolactobacillus putidus</name>
    <dbReference type="NCBI Taxonomy" id="492735"/>
    <lineage>
        <taxon>Bacteria</taxon>
        <taxon>Bacillati</taxon>
        <taxon>Bacillota</taxon>
        <taxon>Bacilli</taxon>
        <taxon>Bacillales</taxon>
        <taxon>Sporolactobacillaceae</taxon>
        <taxon>Sporolactobacillus</taxon>
    </lineage>
</organism>
<comment type="subcellular location">
    <subcellularLocation>
        <location evidence="2">Cell membrane</location>
    </subcellularLocation>
</comment>
<dbReference type="InterPro" id="IPR036890">
    <property type="entry name" value="HATPase_C_sf"/>
</dbReference>
<comment type="catalytic activity">
    <reaction evidence="1">
        <text>ATP + protein L-histidine = ADP + protein N-phospho-L-histidine.</text>
        <dbReference type="EC" id="2.7.13.3"/>
    </reaction>
</comment>
<reference evidence="16" key="1">
    <citation type="journal article" date="2014" name="Int. J. Syst. Evol. Microbiol.">
        <title>Complete genome sequence of Corynebacterium casei LMG S-19264T (=DSM 44701T), isolated from a smear-ripened cheese.</title>
        <authorList>
            <consortium name="US DOE Joint Genome Institute (JGI-PGF)"/>
            <person name="Walter F."/>
            <person name="Albersmeier A."/>
            <person name="Kalinowski J."/>
            <person name="Ruckert C."/>
        </authorList>
    </citation>
    <scope>NUCLEOTIDE SEQUENCE</scope>
    <source>
        <strain evidence="16">JCM 15325</strain>
    </source>
</reference>
<evidence type="ECO:0000256" key="12">
    <source>
        <dbReference type="PROSITE-ProRule" id="PRU00169"/>
    </source>
</evidence>
<keyword evidence="11 13" id="KW-0472">Membrane</keyword>
<feature type="domain" description="Histidine kinase" evidence="14">
    <location>
        <begin position="434"/>
        <end position="649"/>
    </location>
</feature>
<evidence type="ECO:0000256" key="10">
    <source>
        <dbReference type="ARBA" id="ARBA00023012"/>
    </source>
</evidence>
<dbReference type="GO" id="GO:0000155">
    <property type="term" value="F:phosphorelay sensor kinase activity"/>
    <property type="evidence" value="ECO:0007669"/>
    <property type="project" value="InterPro"/>
</dbReference>
<dbReference type="AlphaFoldDB" id="A0A917S1W3"/>
<evidence type="ECO:0000313" key="17">
    <source>
        <dbReference type="Proteomes" id="UP000654670"/>
    </source>
</evidence>
<dbReference type="InterPro" id="IPR003661">
    <property type="entry name" value="HisK_dim/P_dom"/>
</dbReference>
<dbReference type="PROSITE" id="PS50110">
    <property type="entry name" value="RESPONSE_REGULATORY"/>
    <property type="match status" value="1"/>
</dbReference>
<dbReference type="PANTHER" id="PTHR43547">
    <property type="entry name" value="TWO-COMPONENT HISTIDINE KINASE"/>
    <property type="match status" value="1"/>
</dbReference>
<dbReference type="GO" id="GO:0005886">
    <property type="term" value="C:plasma membrane"/>
    <property type="evidence" value="ECO:0007669"/>
    <property type="project" value="UniProtKB-SubCell"/>
</dbReference>
<dbReference type="EC" id="2.7.13.3" evidence="3"/>
<feature type="transmembrane region" description="Helical" evidence="13">
    <location>
        <begin position="328"/>
        <end position="351"/>
    </location>
</feature>
<dbReference type="FunFam" id="3.30.565.10:FF:000023">
    <property type="entry name" value="PAS domain-containing sensor histidine kinase"/>
    <property type="match status" value="1"/>
</dbReference>
<name>A0A917S1W3_9BACL</name>
<dbReference type="Pfam" id="PF06580">
    <property type="entry name" value="His_kinase"/>
    <property type="match status" value="1"/>
</dbReference>
<dbReference type="EMBL" id="BMOK01000004">
    <property type="protein sequence ID" value="GGL49431.1"/>
    <property type="molecule type" value="Genomic_DNA"/>
</dbReference>
<reference evidence="16" key="2">
    <citation type="submission" date="2020-09" db="EMBL/GenBank/DDBJ databases">
        <authorList>
            <person name="Sun Q."/>
            <person name="Ohkuma M."/>
        </authorList>
    </citation>
    <scope>NUCLEOTIDE SEQUENCE</scope>
    <source>
        <strain evidence="16">JCM 15325</strain>
    </source>
</reference>
<dbReference type="Gene3D" id="3.30.565.10">
    <property type="entry name" value="Histidine kinase-like ATPase, C-terminal domain"/>
    <property type="match status" value="2"/>
</dbReference>
<feature type="transmembrane region" description="Helical" evidence="13">
    <location>
        <begin position="302"/>
        <end position="322"/>
    </location>
</feature>
<dbReference type="InterPro" id="IPR011006">
    <property type="entry name" value="CheY-like_superfamily"/>
</dbReference>
<feature type="transmembrane region" description="Helical" evidence="13">
    <location>
        <begin position="205"/>
        <end position="223"/>
    </location>
</feature>
<evidence type="ECO:0000256" key="9">
    <source>
        <dbReference type="ARBA" id="ARBA00022840"/>
    </source>
</evidence>
<dbReference type="InterPro" id="IPR001789">
    <property type="entry name" value="Sig_transdc_resp-reg_receiver"/>
</dbReference>
<dbReference type="SUPFAM" id="SSF55874">
    <property type="entry name" value="ATPase domain of HSP90 chaperone/DNA topoisomerase II/histidine kinase"/>
    <property type="match status" value="2"/>
</dbReference>
<feature type="transmembrane region" description="Helical" evidence="13">
    <location>
        <begin position="358"/>
        <end position="379"/>
    </location>
</feature>